<evidence type="ECO:0000259" key="2">
    <source>
        <dbReference type="PROSITE" id="PS50240"/>
    </source>
</evidence>
<feature type="compositionally biased region" description="Polar residues" evidence="1">
    <location>
        <begin position="378"/>
        <end position="390"/>
    </location>
</feature>
<dbReference type="Pfam" id="PF00089">
    <property type="entry name" value="Trypsin"/>
    <property type="match status" value="1"/>
</dbReference>
<protein>
    <submittedName>
        <fullName evidence="3">Trypsin-like serine protease</fullName>
    </submittedName>
</protein>
<gene>
    <name evidence="3" type="ORF">F0U60_37660</name>
</gene>
<reference evidence="3 4" key="1">
    <citation type="submission" date="2019-08" db="EMBL/GenBank/DDBJ databases">
        <title>Archangium and Cystobacter genomes.</title>
        <authorList>
            <person name="Chen I.-C.K."/>
            <person name="Wielgoss S."/>
        </authorList>
    </citation>
    <scope>NUCLEOTIDE SEQUENCE [LARGE SCALE GENOMIC DNA]</scope>
    <source>
        <strain evidence="3 4">Cbm 6</strain>
    </source>
</reference>
<dbReference type="InterPro" id="IPR009003">
    <property type="entry name" value="Peptidase_S1_PA"/>
</dbReference>
<dbReference type="PANTHER" id="PTHR24260">
    <property type="match status" value="1"/>
</dbReference>
<dbReference type="PRINTS" id="PR00722">
    <property type="entry name" value="CHYMOTRYPSIN"/>
</dbReference>
<sequence>MSIRHCRVGSFLVSLAAVGVVLTPNLGFTLDALPKKPNHETPHTPHAPQNTHTKTATHGTTKTGASASKTLDALILVDSGEAATPTTAQETQQLDERLFVLDAAVDEENRFPFVVMVTSSDPLIANRGRCSGTLLSPRIVLTAGHCVCAMKPATTPGDEGKALIDSSDCTSEIDVTTVRYEPVTIMTKKGPRQRYELRSTPHGVTDVIPHPDLKILITMANNREVVFSSNADLALLVLDRNTQSTWGSVTLADAEARTSESGTMVGFGFDKIVGGIYGHRRSGRNAISSTSIDGGRKIQVTQPGPHIYRGDSGGPCLREDTGGGAHSIIGVASLGTGRTSTFTNTYFYQDWLRGEIQRLQTAEVAEAIEDARPAPPSDITTQPAQPQTSP</sequence>
<feature type="region of interest" description="Disordered" evidence="1">
    <location>
        <begin position="33"/>
        <end position="64"/>
    </location>
</feature>
<name>A0ABY9X1E3_9BACT</name>
<feature type="compositionally biased region" description="Low complexity" evidence="1">
    <location>
        <begin position="51"/>
        <end position="64"/>
    </location>
</feature>
<feature type="domain" description="Peptidase S1" evidence="2">
    <location>
        <begin position="100"/>
        <end position="357"/>
    </location>
</feature>
<evidence type="ECO:0000313" key="3">
    <source>
        <dbReference type="EMBL" id="WNG49211.1"/>
    </source>
</evidence>
<dbReference type="InterPro" id="IPR043504">
    <property type="entry name" value="Peptidase_S1_PA_chymotrypsin"/>
</dbReference>
<dbReference type="InterPro" id="IPR001254">
    <property type="entry name" value="Trypsin_dom"/>
</dbReference>
<feature type="region of interest" description="Disordered" evidence="1">
    <location>
        <begin position="287"/>
        <end position="321"/>
    </location>
</feature>
<dbReference type="Gene3D" id="2.40.10.10">
    <property type="entry name" value="Trypsin-like serine proteases"/>
    <property type="match status" value="2"/>
</dbReference>
<dbReference type="RefSeq" id="WP_395806890.1">
    <property type="nucleotide sequence ID" value="NZ_CP043494.1"/>
</dbReference>
<keyword evidence="4" id="KW-1185">Reference proteome</keyword>
<evidence type="ECO:0000256" key="1">
    <source>
        <dbReference type="SAM" id="MobiDB-lite"/>
    </source>
</evidence>
<dbReference type="PANTHER" id="PTHR24260:SF136">
    <property type="entry name" value="GH08193P-RELATED"/>
    <property type="match status" value="1"/>
</dbReference>
<proteinExistence type="predicted"/>
<feature type="compositionally biased region" description="Basic and acidic residues" evidence="1">
    <location>
        <begin position="33"/>
        <end position="43"/>
    </location>
</feature>
<evidence type="ECO:0000313" key="4">
    <source>
        <dbReference type="Proteomes" id="UP001611383"/>
    </source>
</evidence>
<dbReference type="EMBL" id="CP043494">
    <property type="protein sequence ID" value="WNG49211.1"/>
    <property type="molecule type" value="Genomic_DNA"/>
</dbReference>
<dbReference type="PROSITE" id="PS00134">
    <property type="entry name" value="TRYPSIN_HIS"/>
    <property type="match status" value="1"/>
</dbReference>
<dbReference type="SUPFAM" id="SSF50494">
    <property type="entry name" value="Trypsin-like serine proteases"/>
    <property type="match status" value="1"/>
</dbReference>
<dbReference type="PROSITE" id="PS50240">
    <property type="entry name" value="TRYPSIN_DOM"/>
    <property type="match status" value="1"/>
</dbReference>
<dbReference type="InterPro" id="IPR001314">
    <property type="entry name" value="Peptidase_S1A"/>
</dbReference>
<dbReference type="Proteomes" id="UP001611383">
    <property type="component" value="Chromosome"/>
</dbReference>
<dbReference type="InterPro" id="IPR051333">
    <property type="entry name" value="CLIP_Serine_Protease"/>
</dbReference>
<feature type="region of interest" description="Disordered" evidence="1">
    <location>
        <begin position="369"/>
        <end position="390"/>
    </location>
</feature>
<dbReference type="InterPro" id="IPR018114">
    <property type="entry name" value="TRYPSIN_HIS"/>
</dbReference>
<organism evidence="3 4">
    <name type="scientific">Archangium minus</name>
    <dbReference type="NCBI Taxonomy" id="83450"/>
    <lineage>
        <taxon>Bacteria</taxon>
        <taxon>Pseudomonadati</taxon>
        <taxon>Myxococcota</taxon>
        <taxon>Myxococcia</taxon>
        <taxon>Myxococcales</taxon>
        <taxon>Cystobacterineae</taxon>
        <taxon>Archangiaceae</taxon>
        <taxon>Archangium</taxon>
    </lineage>
</organism>
<dbReference type="SMART" id="SM00020">
    <property type="entry name" value="Tryp_SPc"/>
    <property type="match status" value="1"/>
</dbReference>
<accession>A0ABY9X1E3</accession>